<evidence type="ECO:0000313" key="1">
    <source>
        <dbReference type="EMBL" id="GJS91992.1"/>
    </source>
</evidence>
<comment type="caution">
    <text evidence="1">The sequence shown here is derived from an EMBL/GenBank/DDBJ whole genome shotgun (WGS) entry which is preliminary data.</text>
</comment>
<dbReference type="EMBL" id="BQNB010011549">
    <property type="protein sequence ID" value="GJS91992.1"/>
    <property type="molecule type" value="Genomic_DNA"/>
</dbReference>
<evidence type="ECO:0000313" key="2">
    <source>
        <dbReference type="Proteomes" id="UP001151760"/>
    </source>
</evidence>
<gene>
    <name evidence="1" type="ORF">Tco_0774628</name>
</gene>
<protein>
    <submittedName>
        <fullName evidence="1">Uncharacterized protein</fullName>
    </submittedName>
</protein>
<name>A0ABQ4ZSR9_9ASTR</name>
<sequence>MEMNHYQIEGIFKQVFWSGRSVFSKRYPPAPHPQFEPLEHDHSDLINTRDMLGASEVVSSSNRIIRNNVLKTNSGVCHCPHRVYSAEASIFEELGLQCLLTDLPNVVNEDERGGEDLGRIEAPVGARSPLKAPDGGVGRGVVKEVTQGEGLENPAYLILYS</sequence>
<accession>A0ABQ4ZSR9</accession>
<organism evidence="1 2">
    <name type="scientific">Tanacetum coccineum</name>
    <dbReference type="NCBI Taxonomy" id="301880"/>
    <lineage>
        <taxon>Eukaryota</taxon>
        <taxon>Viridiplantae</taxon>
        <taxon>Streptophyta</taxon>
        <taxon>Embryophyta</taxon>
        <taxon>Tracheophyta</taxon>
        <taxon>Spermatophyta</taxon>
        <taxon>Magnoliopsida</taxon>
        <taxon>eudicotyledons</taxon>
        <taxon>Gunneridae</taxon>
        <taxon>Pentapetalae</taxon>
        <taxon>asterids</taxon>
        <taxon>campanulids</taxon>
        <taxon>Asterales</taxon>
        <taxon>Asteraceae</taxon>
        <taxon>Asteroideae</taxon>
        <taxon>Anthemideae</taxon>
        <taxon>Anthemidinae</taxon>
        <taxon>Tanacetum</taxon>
    </lineage>
</organism>
<reference evidence="1" key="1">
    <citation type="journal article" date="2022" name="Int. J. Mol. Sci.">
        <title>Draft Genome of Tanacetum Coccineum: Genomic Comparison of Closely Related Tanacetum-Family Plants.</title>
        <authorList>
            <person name="Yamashiro T."/>
            <person name="Shiraishi A."/>
            <person name="Nakayama K."/>
            <person name="Satake H."/>
        </authorList>
    </citation>
    <scope>NUCLEOTIDE SEQUENCE</scope>
</reference>
<proteinExistence type="predicted"/>
<reference evidence="1" key="2">
    <citation type="submission" date="2022-01" db="EMBL/GenBank/DDBJ databases">
        <authorList>
            <person name="Yamashiro T."/>
            <person name="Shiraishi A."/>
            <person name="Satake H."/>
            <person name="Nakayama K."/>
        </authorList>
    </citation>
    <scope>NUCLEOTIDE SEQUENCE</scope>
</reference>
<keyword evidence="2" id="KW-1185">Reference proteome</keyword>
<dbReference type="Proteomes" id="UP001151760">
    <property type="component" value="Unassembled WGS sequence"/>
</dbReference>